<dbReference type="EMBL" id="JACSDZ010000010">
    <property type="protein sequence ID" value="KAF7393921.1"/>
    <property type="molecule type" value="Genomic_DNA"/>
</dbReference>
<accession>A0A834JT24</accession>
<name>A0A834JT24_VESGE</name>
<protein>
    <submittedName>
        <fullName evidence="2">Uncharacterized protein</fullName>
    </submittedName>
</protein>
<feature type="region of interest" description="Disordered" evidence="1">
    <location>
        <begin position="22"/>
        <end position="73"/>
    </location>
</feature>
<gene>
    <name evidence="2" type="ORF">HZH68_010740</name>
</gene>
<organism evidence="2 3">
    <name type="scientific">Vespula germanica</name>
    <name type="common">German yellow jacket</name>
    <name type="synonym">Paravespula germanica</name>
    <dbReference type="NCBI Taxonomy" id="30212"/>
    <lineage>
        <taxon>Eukaryota</taxon>
        <taxon>Metazoa</taxon>
        <taxon>Ecdysozoa</taxon>
        <taxon>Arthropoda</taxon>
        <taxon>Hexapoda</taxon>
        <taxon>Insecta</taxon>
        <taxon>Pterygota</taxon>
        <taxon>Neoptera</taxon>
        <taxon>Endopterygota</taxon>
        <taxon>Hymenoptera</taxon>
        <taxon>Apocrita</taxon>
        <taxon>Aculeata</taxon>
        <taxon>Vespoidea</taxon>
        <taxon>Vespidae</taxon>
        <taxon>Vespinae</taxon>
        <taxon>Vespula</taxon>
    </lineage>
</organism>
<evidence type="ECO:0000313" key="2">
    <source>
        <dbReference type="EMBL" id="KAF7393921.1"/>
    </source>
</evidence>
<dbReference type="Proteomes" id="UP000617340">
    <property type="component" value="Unassembled WGS sequence"/>
</dbReference>
<evidence type="ECO:0000256" key="1">
    <source>
        <dbReference type="SAM" id="MobiDB-lite"/>
    </source>
</evidence>
<feature type="compositionally biased region" description="Basic and acidic residues" evidence="1">
    <location>
        <begin position="33"/>
        <end position="73"/>
    </location>
</feature>
<evidence type="ECO:0000313" key="3">
    <source>
        <dbReference type="Proteomes" id="UP000617340"/>
    </source>
</evidence>
<comment type="caution">
    <text evidence="2">The sequence shown here is derived from an EMBL/GenBank/DDBJ whole genome shotgun (WGS) entry which is preliminary data.</text>
</comment>
<keyword evidence="3" id="KW-1185">Reference proteome</keyword>
<sequence length="104" mass="10758">MVAESLAVSFKASLPWLAVTGKANGDGVVGEGGGREGGGEEGGGGRERGEGGEEETRSSTEGDRRGRRGIGEERTTRLRSRLIYLIALAGLQQGFNASPLGRLA</sequence>
<dbReference type="AlphaFoldDB" id="A0A834JT24"/>
<proteinExistence type="predicted"/>
<reference evidence="2" key="1">
    <citation type="journal article" date="2020" name="G3 (Bethesda)">
        <title>High-Quality Assemblies for Three Invasive Social Wasps from the &lt;i&gt;Vespula&lt;/i&gt; Genus.</title>
        <authorList>
            <person name="Harrop T.W.R."/>
            <person name="Guhlin J."/>
            <person name="McLaughlin G.M."/>
            <person name="Permina E."/>
            <person name="Stockwell P."/>
            <person name="Gilligan J."/>
            <person name="Le Lec M.F."/>
            <person name="Gruber M.A.M."/>
            <person name="Quinn O."/>
            <person name="Lovegrove M."/>
            <person name="Duncan E.J."/>
            <person name="Remnant E.J."/>
            <person name="Van Eeckhoven J."/>
            <person name="Graham B."/>
            <person name="Knapp R.A."/>
            <person name="Langford K.W."/>
            <person name="Kronenberg Z."/>
            <person name="Press M.O."/>
            <person name="Eacker S.M."/>
            <person name="Wilson-Rankin E.E."/>
            <person name="Purcell J."/>
            <person name="Lester P.J."/>
            <person name="Dearden P.K."/>
        </authorList>
    </citation>
    <scope>NUCLEOTIDE SEQUENCE</scope>
    <source>
        <strain evidence="2">Linc-1</strain>
    </source>
</reference>